<evidence type="ECO:0000313" key="3">
    <source>
        <dbReference type="Proteomes" id="UP000078284"/>
    </source>
</evidence>
<keyword evidence="1" id="KW-0812">Transmembrane</keyword>
<evidence type="ECO:0000313" key="2">
    <source>
        <dbReference type="EMBL" id="OAP12392.1"/>
    </source>
</evidence>
<comment type="caution">
    <text evidence="2">The sequence shown here is derived from an EMBL/GenBank/DDBJ whole genome shotgun (WGS) entry which is preliminary data.</text>
</comment>
<evidence type="ECO:0008006" key="4">
    <source>
        <dbReference type="Google" id="ProtNLM"/>
    </source>
</evidence>
<protein>
    <recommendedName>
        <fullName evidence="4">Transmembrane protein</fullName>
    </recommendedName>
</protein>
<gene>
    <name evidence="2" type="ordered locus">AXX17_At1g27810</name>
</gene>
<dbReference type="Proteomes" id="UP000078284">
    <property type="component" value="Chromosome 1"/>
</dbReference>
<organism evidence="2 3">
    <name type="scientific">Arabidopsis thaliana</name>
    <name type="common">Mouse-ear cress</name>
    <dbReference type="NCBI Taxonomy" id="3702"/>
    <lineage>
        <taxon>Eukaryota</taxon>
        <taxon>Viridiplantae</taxon>
        <taxon>Streptophyta</taxon>
        <taxon>Embryophyta</taxon>
        <taxon>Tracheophyta</taxon>
        <taxon>Spermatophyta</taxon>
        <taxon>Magnoliopsida</taxon>
        <taxon>eudicotyledons</taxon>
        <taxon>Gunneridae</taxon>
        <taxon>Pentapetalae</taxon>
        <taxon>rosids</taxon>
        <taxon>malvids</taxon>
        <taxon>Brassicales</taxon>
        <taxon>Brassicaceae</taxon>
        <taxon>Camelineae</taxon>
        <taxon>Arabidopsis</taxon>
    </lineage>
</organism>
<feature type="transmembrane region" description="Helical" evidence="1">
    <location>
        <begin position="14"/>
        <end position="34"/>
    </location>
</feature>
<proteinExistence type="predicted"/>
<reference evidence="3" key="1">
    <citation type="journal article" date="2016" name="Proc. Natl. Acad. Sci. U.S.A.">
        <title>Chromosome-level assembly of Arabidopsis thaliana Ler reveals the extent of translocation and inversion polymorphisms.</title>
        <authorList>
            <person name="Zapata L."/>
            <person name="Ding J."/>
            <person name="Willing E.M."/>
            <person name="Hartwig B."/>
            <person name="Bezdan D."/>
            <person name="Jiao W.B."/>
            <person name="Patel V."/>
            <person name="Velikkakam James G."/>
            <person name="Koornneef M."/>
            <person name="Ossowski S."/>
            <person name="Schneeberger K."/>
        </authorList>
    </citation>
    <scope>NUCLEOTIDE SEQUENCE [LARGE SCALE GENOMIC DNA]</scope>
    <source>
        <strain evidence="3">cv. Landsberg erecta</strain>
    </source>
</reference>
<accession>A0A178W5K0</accession>
<dbReference type="AlphaFoldDB" id="A0A178W5K0"/>
<keyword evidence="1" id="KW-0472">Membrane</keyword>
<keyword evidence="1" id="KW-1133">Transmembrane helix</keyword>
<name>A0A178W5K0_ARATH</name>
<evidence type="ECO:0000256" key="1">
    <source>
        <dbReference type="SAM" id="Phobius"/>
    </source>
</evidence>
<dbReference type="EMBL" id="LUHQ01000001">
    <property type="protein sequence ID" value="OAP12392.1"/>
    <property type="molecule type" value="Genomic_DNA"/>
</dbReference>
<sequence length="61" mass="6869">MVCSRRQRVYVSMVLHLFPSGLLGLIAAITINPIKVRLKKLFSRQSQKCQRLMGGLGKLLT</sequence>